<comment type="caution">
    <text evidence="1">The sequence shown here is derived from an EMBL/GenBank/DDBJ whole genome shotgun (WGS) entry which is preliminary data.</text>
</comment>
<proteinExistence type="predicted"/>
<accession>A0A178ZPD4</accession>
<organism evidence="1 2">
    <name type="scientific">Fonsecaea erecta</name>
    <dbReference type="NCBI Taxonomy" id="1367422"/>
    <lineage>
        <taxon>Eukaryota</taxon>
        <taxon>Fungi</taxon>
        <taxon>Dikarya</taxon>
        <taxon>Ascomycota</taxon>
        <taxon>Pezizomycotina</taxon>
        <taxon>Eurotiomycetes</taxon>
        <taxon>Chaetothyriomycetidae</taxon>
        <taxon>Chaetothyriales</taxon>
        <taxon>Herpotrichiellaceae</taxon>
        <taxon>Fonsecaea</taxon>
    </lineage>
</organism>
<protein>
    <submittedName>
        <fullName evidence="1">Uncharacterized protein</fullName>
    </submittedName>
</protein>
<sequence length="265" mass="29239">MISQEDEVRWIVDRACGMMAKTLVGRLCRNYHGPGIEILRGASWLAMNMEENPQVEKETEDLEDPCRRYQKDPGCGHVFGFQSQFCRRRGVMGFEYASVWMMALGRSRVVCQVDLQIACEVADENAAWVVGNDGEAKQKTFYRAISWGFRLSKIAAANVVHEVGDQDVALGQKTSIFLLLDDPSVVNEVGRLVDLRLCPAVAGVDVSGADPLRLASDSSSMGSFETSPCNAERHLRRCRVGRFEGLGESNGRSDGGRETVDLDVG</sequence>
<name>A0A178ZPD4_9EURO</name>
<dbReference type="OrthoDB" id="4131822at2759"/>
<dbReference type="EMBL" id="LVYI01000003">
    <property type="protein sequence ID" value="OAP61670.1"/>
    <property type="molecule type" value="Genomic_DNA"/>
</dbReference>
<reference evidence="1 2" key="1">
    <citation type="submission" date="2016-04" db="EMBL/GenBank/DDBJ databases">
        <title>Draft genome of Fonsecaea erecta CBS 125763.</title>
        <authorList>
            <person name="Weiss V.A."/>
            <person name="Vicente V.A."/>
            <person name="Raittz R.T."/>
            <person name="Moreno L.F."/>
            <person name="De Souza E.M."/>
            <person name="Pedrosa F.O."/>
            <person name="Steffens M.B."/>
            <person name="Faoro H."/>
            <person name="Tadra-Sfeir M.Z."/>
            <person name="Najafzadeh M.J."/>
            <person name="Felipe M.S."/>
            <person name="Teixeira M."/>
            <person name="Sun J."/>
            <person name="Xi L."/>
            <person name="Gomes R."/>
            <person name="De Azevedo C.M."/>
            <person name="Salgado C.G."/>
            <person name="Da Silva M.B."/>
            <person name="Nascimento M.F."/>
            <person name="Queiroz-Telles F."/>
            <person name="Attili D.S."/>
            <person name="Gorbushina A."/>
        </authorList>
    </citation>
    <scope>NUCLEOTIDE SEQUENCE [LARGE SCALE GENOMIC DNA]</scope>
    <source>
        <strain evidence="1 2">CBS 125763</strain>
    </source>
</reference>
<gene>
    <name evidence="1" type="ORF">AYL99_03873</name>
</gene>
<dbReference type="AlphaFoldDB" id="A0A178ZPD4"/>
<evidence type="ECO:0000313" key="2">
    <source>
        <dbReference type="Proteomes" id="UP000078343"/>
    </source>
</evidence>
<keyword evidence="2" id="KW-1185">Reference proteome</keyword>
<dbReference type="GeneID" id="30008042"/>
<dbReference type="Proteomes" id="UP000078343">
    <property type="component" value="Unassembled WGS sequence"/>
</dbReference>
<dbReference type="RefSeq" id="XP_018695037.1">
    <property type="nucleotide sequence ID" value="XM_018835387.1"/>
</dbReference>
<evidence type="ECO:0000313" key="1">
    <source>
        <dbReference type="EMBL" id="OAP61670.1"/>
    </source>
</evidence>